<gene>
    <name evidence="6" type="ORF">GCM10010833_33550</name>
</gene>
<evidence type="ECO:0000256" key="4">
    <source>
        <dbReference type="ARBA" id="ARBA00023136"/>
    </source>
</evidence>
<organism evidence="6 7">
    <name type="scientific">Blastomonas aquatica</name>
    <dbReference type="NCBI Taxonomy" id="1510276"/>
    <lineage>
        <taxon>Bacteria</taxon>
        <taxon>Pseudomonadati</taxon>
        <taxon>Pseudomonadota</taxon>
        <taxon>Alphaproteobacteria</taxon>
        <taxon>Sphingomonadales</taxon>
        <taxon>Sphingomonadaceae</taxon>
        <taxon>Blastomonas</taxon>
    </lineage>
</organism>
<dbReference type="RefSeq" id="WP_188515608.1">
    <property type="nucleotide sequence ID" value="NZ_BMGD01000008.1"/>
</dbReference>
<dbReference type="Pfam" id="PF01925">
    <property type="entry name" value="TauE"/>
    <property type="match status" value="1"/>
</dbReference>
<evidence type="ECO:0000256" key="5">
    <source>
        <dbReference type="RuleBase" id="RU363041"/>
    </source>
</evidence>
<comment type="subcellular location">
    <subcellularLocation>
        <location evidence="5">Cell membrane</location>
        <topology evidence="5">Multi-pass membrane protein</topology>
    </subcellularLocation>
    <subcellularLocation>
        <location evidence="1">Membrane</location>
        <topology evidence="1">Multi-pass membrane protein</topology>
    </subcellularLocation>
</comment>
<accession>A0ABQ1JV23</accession>
<keyword evidence="7" id="KW-1185">Reference proteome</keyword>
<feature type="transmembrane region" description="Helical" evidence="5">
    <location>
        <begin position="7"/>
        <end position="24"/>
    </location>
</feature>
<keyword evidence="2 5" id="KW-0812">Transmembrane</keyword>
<dbReference type="Proteomes" id="UP000614261">
    <property type="component" value="Unassembled WGS sequence"/>
</dbReference>
<evidence type="ECO:0000256" key="1">
    <source>
        <dbReference type="ARBA" id="ARBA00004141"/>
    </source>
</evidence>
<evidence type="ECO:0000313" key="7">
    <source>
        <dbReference type="Proteomes" id="UP000614261"/>
    </source>
</evidence>
<sequence>MDLGYSVAGMFVGFLVGLTGVGGGSLMAPILILFFGFSPAVAVGTDLWFAAITKIVGGAIHHRVGSPDWQIVRRLMLGSLPAAGVTLLWLALFHEGRLEQGFLLHLLGGALFAVALIMLLKPRLGPIMAIFRNQMGASMRQRQLVATIVGGAAVGVLVTLTSVGAGAVVAVLLALVYPMRLGARTIVGTDIIHAVPLTLLAAMGHSWLGNVDFWLLVSLLLGSVPGIAVGSLTAGKVNDDLVRYALAAMLIVSAIKMVTS</sequence>
<evidence type="ECO:0000313" key="6">
    <source>
        <dbReference type="EMBL" id="GGB75604.1"/>
    </source>
</evidence>
<feature type="transmembrane region" description="Helical" evidence="5">
    <location>
        <begin position="213"/>
        <end position="235"/>
    </location>
</feature>
<comment type="caution">
    <text evidence="6">The sequence shown here is derived from an EMBL/GenBank/DDBJ whole genome shotgun (WGS) entry which is preliminary data.</text>
</comment>
<protein>
    <recommendedName>
        <fullName evidence="5">Probable membrane transporter protein</fullName>
    </recommendedName>
</protein>
<dbReference type="InterPro" id="IPR002781">
    <property type="entry name" value="TM_pro_TauE-like"/>
</dbReference>
<feature type="transmembrane region" description="Helical" evidence="5">
    <location>
        <begin position="71"/>
        <end position="90"/>
    </location>
</feature>
<evidence type="ECO:0000256" key="3">
    <source>
        <dbReference type="ARBA" id="ARBA00022989"/>
    </source>
</evidence>
<proteinExistence type="inferred from homology"/>
<keyword evidence="3 5" id="KW-1133">Transmembrane helix</keyword>
<feature type="transmembrane region" description="Helical" evidence="5">
    <location>
        <begin position="144"/>
        <end position="177"/>
    </location>
</feature>
<feature type="transmembrane region" description="Helical" evidence="5">
    <location>
        <begin position="102"/>
        <end position="124"/>
    </location>
</feature>
<feature type="transmembrane region" description="Helical" evidence="5">
    <location>
        <begin position="30"/>
        <end position="50"/>
    </location>
</feature>
<dbReference type="EMBL" id="BMGD01000008">
    <property type="protein sequence ID" value="GGB75604.1"/>
    <property type="molecule type" value="Genomic_DNA"/>
</dbReference>
<name>A0ABQ1JV23_9SPHN</name>
<dbReference type="InterPro" id="IPR051598">
    <property type="entry name" value="TSUP/Inactive_protease-like"/>
</dbReference>
<keyword evidence="4 5" id="KW-0472">Membrane</keyword>
<keyword evidence="5" id="KW-1003">Cell membrane</keyword>
<feature type="transmembrane region" description="Helical" evidence="5">
    <location>
        <begin position="183"/>
        <end position="201"/>
    </location>
</feature>
<dbReference type="PANTHER" id="PTHR43701:SF2">
    <property type="entry name" value="MEMBRANE TRANSPORTER PROTEIN YJNA-RELATED"/>
    <property type="match status" value="1"/>
</dbReference>
<evidence type="ECO:0000256" key="2">
    <source>
        <dbReference type="ARBA" id="ARBA00022692"/>
    </source>
</evidence>
<reference evidence="7" key="1">
    <citation type="journal article" date="2019" name="Int. J. Syst. Evol. Microbiol.">
        <title>The Global Catalogue of Microorganisms (GCM) 10K type strain sequencing project: providing services to taxonomists for standard genome sequencing and annotation.</title>
        <authorList>
            <consortium name="The Broad Institute Genomics Platform"/>
            <consortium name="The Broad Institute Genome Sequencing Center for Infectious Disease"/>
            <person name="Wu L."/>
            <person name="Ma J."/>
        </authorList>
    </citation>
    <scope>NUCLEOTIDE SEQUENCE [LARGE SCALE GENOMIC DNA]</scope>
    <source>
        <strain evidence="7">CGMCC 1.12851</strain>
    </source>
</reference>
<comment type="similarity">
    <text evidence="5">Belongs to the 4-toluene sulfonate uptake permease (TSUP) (TC 2.A.102) family.</text>
</comment>
<dbReference type="PANTHER" id="PTHR43701">
    <property type="entry name" value="MEMBRANE TRANSPORTER PROTEIN MJ0441-RELATED"/>
    <property type="match status" value="1"/>
</dbReference>